<dbReference type="PROSITE" id="PS50961">
    <property type="entry name" value="HTH_LA"/>
    <property type="match status" value="1"/>
</dbReference>
<evidence type="ECO:0000259" key="7">
    <source>
        <dbReference type="PROSITE" id="PS50102"/>
    </source>
</evidence>
<dbReference type="GO" id="GO:0005634">
    <property type="term" value="C:nucleus"/>
    <property type="evidence" value="ECO:0007669"/>
    <property type="project" value="UniProtKB-SubCell"/>
</dbReference>
<dbReference type="PROSITE" id="PS50102">
    <property type="entry name" value="RRM"/>
    <property type="match status" value="1"/>
</dbReference>
<dbReference type="CDD" id="cd12288">
    <property type="entry name" value="RRM_La_like_plant"/>
    <property type="match status" value="1"/>
</dbReference>
<keyword evidence="4" id="KW-0539">Nucleus</keyword>
<feature type="compositionally biased region" description="Basic residues" evidence="6">
    <location>
        <begin position="348"/>
        <end position="362"/>
    </location>
</feature>
<dbReference type="InterPro" id="IPR045180">
    <property type="entry name" value="La_dom_prot"/>
</dbReference>
<dbReference type="SUPFAM" id="SSF46785">
    <property type="entry name" value="Winged helix' DNA-binding domain"/>
    <property type="match status" value="1"/>
</dbReference>
<dbReference type="AlphaFoldDB" id="A0A445BCG4"/>
<feature type="domain" description="RRM" evidence="7">
    <location>
        <begin position="201"/>
        <end position="287"/>
    </location>
</feature>
<dbReference type="Gene3D" id="1.10.10.10">
    <property type="entry name" value="Winged helix-like DNA-binding domain superfamily/Winged helix DNA-binding domain"/>
    <property type="match status" value="1"/>
</dbReference>
<organism evidence="9 10">
    <name type="scientific">Arachis hypogaea</name>
    <name type="common">Peanut</name>
    <dbReference type="NCBI Taxonomy" id="3818"/>
    <lineage>
        <taxon>Eukaryota</taxon>
        <taxon>Viridiplantae</taxon>
        <taxon>Streptophyta</taxon>
        <taxon>Embryophyta</taxon>
        <taxon>Tracheophyta</taxon>
        <taxon>Spermatophyta</taxon>
        <taxon>Magnoliopsida</taxon>
        <taxon>eudicotyledons</taxon>
        <taxon>Gunneridae</taxon>
        <taxon>Pentapetalae</taxon>
        <taxon>rosids</taxon>
        <taxon>fabids</taxon>
        <taxon>Fabales</taxon>
        <taxon>Fabaceae</taxon>
        <taxon>Papilionoideae</taxon>
        <taxon>50 kb inversion clade</taxon>
        <taxon>dalbergioids sensu lato</taxon>
        <taxon>Dalbergieae</taxon>
        <taxon>Pterocarpus clade</taxon>
        <taxon>Arachis</taxon>
    </lineage>
</organism>
<dbReference type="InterPro" id="IPR012677">
    <property type="entry name" value="Nucleotide-bd_a/b_plait_sf"/>
</dbReference>
<evidence type="ECO:0000256" key="6">
    <source>
        <dbReference type="SAM" id="MobiDB-lite"/>
    </source>
</evidence>
<dbReference type="InterPro" id="IPR036390">
    <property type="entry name" value="WH_DNA-bd_sf"/>
</dbReference>
<dbReference type="SMART" id="SM00360">
    <property type="entry name" value="RRM"/>
    <property type="match status" value="1"/>
</dbReference>
<dbReference type="CDD" id="cd08033">
    <property type="entry name" value="LARP_6"/>
    <property type="match status" value="1"/>
</dbReference>
<feature type="region of interest" description="Disordered" evidence="6">
    <location>
        <begin position="299"/>
        <end position="410"/>
    </location>
</feature>
<dbReference type="FunFam" id="1.10.10.10:FF:000158">
    <property type="entry name" value="La ribonucleoprotein domain family member 7"/>
    <property type="match status" value="1"/>
</dbReference>
<evidence type="ECO:0000256" key="3">
    <source>
        <dbReference type="ARBA" id="ARBA00022884"/>
    </source>
</evidence>
<dbReference type="EMBL" id="SDMP01000010">
    <property type="protein sequence ID" value="RYR36363.1"/>
    <property type="molecule type" value="Genomic_DNA"/>
</dbReference>
<gene>
    <name evidence="9" type="ORF">Ahy_A10g051338</name>
</gene>
<dbReference type="Pfam" id="PF00076">
    <property type="entry name" value="RRM_1"/>
    <property type="match status" value="1"/>
</dbReference>
<dbReference type="PRINTS" id="PR00302">
    <property type="entry name" value="LUPUSLA"/>
</dbReference>
<dbReference type="PANTHER" id="PTHR22792">
    <property type="entry name" value="LUPUS LA PROTEIN-RELATED"/>
    <property type="match status" value="1"/>
</dbReference>
<dbReference type="GO" id="GO:0006396">
    <property type="term" value="P:RNA processing"/>
    <property type="evidence" value="ECO:0007669"/>
    <property type="project" value="InterPro"/>
</dbReference>
<dbReference type="InterPro" id="IPR035979">
    <property type="entry name" value="RBD_domain_sf"/>
</dbReference>
<feature type="compositionally biased region" description="Polar residues" evidence="6">
    <location>
        <begin position="306"/>
        <end position="315"/>
    </location>
</feature>
<comment type="caution">
    <text evidence="9">The sequence shown here is derived from an EMBL/GenBank/DDBJ whole genome shotgun (WGS) entry which is preliminary data.</text>
</comment>
<evidence type="ECO:0008006" key="11">
    <source>
        <dbReference type="Google" id="ProtNLM"/>
    </source>
</evidence>
<evidence type="ECO:0000256" key="2">
    <source>
        <dbReference type="ARBA" id="ARBA00004123"/>
    </source>
</evidence>
<dbReference type="InterPro" id="IPR006630">
    <property type="entry name" value="La_HTH"/>
</dbReference>
<dbReference type="InterPro" id="IPR036388">
    <property type="entry name" value="WH-like_DNA-bd_sf"/>
</dbReference>
<dbReference type="GO" id="GO:0003729">
    <property type="term" value="F:mRNA binding"/>
    <property type="evidence" value="ECO:0007669"/>
    <property type="project" value="TreeGrafter"/>
</dbReference>
<keyword evidence="10" id="KW-1185">Reference proteome</keyword>
<dbReference type="InterPro" id="IPR000504">
    <property type="entry name" value="RRM_dom"/>
</dbReference>
<feature type="compositionally biased region" description="Polar residues" evidence="6">
    <location>
        <begin position="1"/>
        <end position="11"/>
    </location>
</feature>
<evidence type="ECO:0000256" key="4">
    <source>
        <dbReference type="ARBA" id="ARBA00023242"/>
    </source>
</evidence>
<dbReference type="SMART" id="SM00715">
    <property type="entry name" value="LA"/>
    <property type="match status" value="1"/>
</dbReference>
<dbReference type="PANTHER" id="PTHR22792:SF159">
    <property type="entry name" value="LA-RELATED PROTEIN 1B-RELATED"/>
    <property type="match status" value="1"/>
</dbReference>
<dbReference type="Gene3D" id="3.30.70.330">
    <property type="match status" value="1"/>
</dbReference>
<feature type="domain" description="HTH La-type RNA-binding" evidence="8">
    <location>
        <begin position="103"/>
        <end position="194"/>
    </location>
</feature>
<keyword evidence="3 5" id="KW-0694">RNA-binding</keyword>
<name>A0A445BCG4_ARAHY</name>
<dbReference type="Pfam" id="PF05383">
    <property type="entry name" value="La"/>
    <property type="match status" value="1"/>
</dbReference>
<dbReference type="InterPro" id="IPR034878">
    <property type="entry name" value="La-rel_plant_RRM"/>
</dbReference>
<evidence type="ECO:0000259" key="8">
    <source>
        <dbReference type="PROSITE" id="PS50961"/>
    </source>
</evidence>
<evidence type="ECO:0000313" key="10">
    <source>
        <dbReference type="Proteomes" id="UP000289738"/>
    </source>
</evidence>
<sequence>MTIEKQNNTPKQRAGEIFFHFLSPPSMEGGDDSLPPSAASPPWHGDHAGASDPDPASGPEDIAEPEFHDLLTEEEQHHTDLNHDLDHDHDDDHEHAPEPETTDVSFDDLKLKIIKQVEYYFSDENLPTDKYLLGFIRRNKEGFVPVSVIASFRKMKRLSRDHSVIAAALQESSVLVVSSDGKRVKRVNPFRFKESRDHKLYTVLVENLPEDHSKDNLQRIFREAGNIRRISIYDPRSAAESTKHKQETFFSSKLHALVEYDTIESAEKAVALLNDEQDWRNGMRVKLLKKMGKYGHKKQAWKVANSEKNSSSHVSEQTDEENHSSNELHEDTHDEEDGDHLAKDNKGGHRPRSHGRSRKQKYRAANGIGHGSTSSTHVMEAPKPPPGPKMPDGTRGFAMGRGRPPVPAPN</sequence>
<proteinExistence type="predicted"/>
<evidence type="ECO:0000313" key="9">
    <source>
        <dbReference type="EMBL" id="RYR36363.1"/>
    </source>
</evidence>
<dbReference type="Proteomes" id="UP000289738">
    <property type="component" value="Chromosome A10"/>
</dbReference>
<dbReference type="SUPFAM" id="SSF54928">
    <property type="entry name" value="RNA-binding domain, RBD"/>
    <property type="match status" value="1"/>
</dbReference>
<accession>A0A445BCG4</accession>
<feature type="region of interest" description="Disordered" evidence="6">
    <location>
        <begin position="1"/>
        <end position="103"/>
    </location>
</feature>
<dbReference type="InterPro" id="IPR002344">
    <property type="entry name" value="Lupus_La"/>
</dbReference>
<dbReference type="STRING" id="3818.A0A445BCG4"/>
<evidence type="ECO:0000256" key="1">
    <source>
        <dbReference type="ARBA" id="ARBA00002339"/>
    </source>
</evidence>
<feature type="compositionally biased region" description="Basic and acidic residues" evidence="6">
    <location>
        <begin position="65"/>
        <end position="98"/>
    </location>
</feature>
<feature type="compositionally biased region" description="Basic and acidic residues" evidence="6">
    <location>
        <begin position="320"/>
        <end position="332"/>
    </location>
</feature>
<evidence type="ECO:0000256" key="5">
    <source>
        <dbReference type="PROSITE-ProRule" id="PRU00332"/>
    </source>
</evidence>
<comment type="function">
    <text evidence="1">Transcriptional regulator.</text>
</comment>
<comment type="subcellular location">
    <subcellularLocation>
        <location evidence="2">Nucleus</location>
    </subcellularLocation>
</comment>
<dbReference type="GO" id="GO:1990904">
    <property type="term" value="C:ribonucleoprotein complex"/>
    <property type="evidence" value="ECO:0007669"/>
    <property type="project" value="InterPro"/>
</dbReference>
<reference evidence="9 10" key="1">
    <citation type="submission" date="2019-01" db="EMBL/GenBank/DDBJ databases">
        <title>Sequencing of cultivated peanut Arachis hypogaea provides insights into genome evolution and oil improvement.</title>
        <authorList>
            <person name="Chen X."/>
        </authorList>
    </citation>
    <scope>NUCLEOTIDE SEQUENCE [LARGE SCALE GENOMIC DNA]</scope>
    <source>
        <strain evidence="10">cv. Fuhuasheng</strain>
        <tissue evidence="9">Leaves</tissue>
    </source>
</reference>
<protein>
    <recommendedName>
        <fullName evidence="11">La-related protein 6A</fullName>
    </recommendedName>
</protein>